<dbReference type="SUPFAM" id="SSF109604">
    <property type="entry name" value="HD-domain/PDEase-like"/>
    <property type="match status" value="1"/>
</dbReference>
<organism evidence="3 4">
    <name type="scientific">Dongia sedimenti</name>
    <dbReference type="NCBI Taxonomy" id="3064282"/>
    <lineage>
        <taxon>Bacteria</taxon>
        <taxon>Pseudomonadati</taxon>
        <taxon>Pseudomonadota</taxon>
        <taxon>Alphaproteobacteria</taxon>
        <taxon>Rhodospirillales</taxon>
        <taxon>Dongiaceae</taxon>
        <taxon>Dongia</taxon>
    </lineage>
</organism>
<dbReference type="Pfam" id="PF21697">
    <property type="entry name" value="Ppx_C"/>
    <property type="match status" value="1"/>
</dbReference>
<comment type="caution">
    <text evidence="3">The sequence shown here is derived from an EMBL/GenBank/DDBJ whole genome shotgun (WGS) entry which is preliminary data.</text>
</comment>
<dbReference type="EC" id="3.6.1.-" evidence="3"/>
<sequence length="501" mass="54223">MTASLRKAAAAARAARPGRVAVIDIGSNSLRLVVFDKRSRCPVPVFNEKAQPGLGKGLERDGVLNPDGVKAALINIARFVTMAEAMGVEEIDMLATAAVRDAGDGKAFTAEIEKKTGRKVRIVSGEEEARLSAMGVIAGVPEADGLMGDLGGGSLELVAINKGKIGHHVTLPLGPLRLVEATGGDLDAAQKLIDKQFEKLDWLSEVKGKTLYPVGGTWRGFARIHMEQTDYPLRVIHEYRMQRREAEDLAKLLSRLGKRSLADIAGVSRRRMETLPLGVLVLERLLKIIKPQLILFSAYGLREGFLFSRLDEEAQSADPLLVGCADLAGAEGRFGQVMDQLDDWLLPLFRGEGHARARLREAACILSDIAWREHPDYRAEHAFMRALRLPVAGITHPERVTLALILAIRYGGSADATEFDPVRHLVTEDDMAFAAQVGTTIRLAYALSGGTEHMLGLTSIEKSGTRLTLHLPKGGEALFGEAVQRRLDAAGRAFGLATAIA</sequence>
<accession>A0ABU0YHR5</accession>
<dbReference type="InterPro" id="IPR043129">
    <property type="entry name" value="ATPase_NBD"/>
</dbReference>
<dbReference type="PANTHER" id="PTHR30005">
    <property type="entry name" value="EXOPOLYPHOSPHATASE"/>
    <property type="match status" value="1"/>
</dbReference>
<protein>
    <submittedName>
        <fullName evidence="3">Ppx/GppA family phosphatase</fullName>
        <ecNumber evidence="3">3.6.1.-</ecNumber>
    </submittedName>
</protein>
<dbReference type="SUPFAM" id="SSF53067">
    <property type="entry name" value="Actin-like ATPase domain"/>
    <property type="match status" value="2"/>
</dbReference>
<dbReference type="EMBL" id="JAUYVI010000001">
    <property type="protein sequence ID" value="MDQ7246735.1"/>
    <property type="molecule type" value="Genomic_DNA"/>
</dbReference>
<dbReference type="InterPro" id="IPR003695">
    <property type="entry name" value="Ppx_GppA_N"/>
</dbReference>
<reference evidence="4" key="1">
    <citation type="submission" date="2023-08" db="EMBL/GenBank/DDBJ databases">
        <title>Rhodospirillaceae gen. nov., a novel taxon isolated from the Yangtze River Yuezi River estuary sludge.</title>
        <authorList>
            <person name="Ruan L."/>
        </authorList>
    </citation>
    <scope>NUCLEOTIDE SEQUENCE [LARGE SCALE GENOMIC DNA]</scope>
    <source>
        <strain evidence="4">R-7</strain>
    </source>
</reference>
<keyword evidence="4" id="KW-1185">Reference proteome</keyword>
<dbReference type="InterPro" id="IPR048951">
    <property type="entry name" value="Ppx_C"/>
</dbReference>
<dbReference type="GO" id="GO:0016787">
    <property type="term" value="F:hydrolase activity"/>
    <property type="evidence" value="ECO:0007669"/>
    <property type="project" value="UniProtKB-KW"/>
</dbReference>
<feature type="domain" description="Exopolyphosphatase C-terminal" evidence="2">
    <location>
        <begin position="353"/>
        <end position="493"/>
    </location>
</feature>
<name>A0ABU0YHR5_9PROT</name>
<dbReference type="Gene3D" id="3.30.420.40">
    <property type="match status" value="1"/>
</dbReference>
<proteinExistence type="predicted"/>
<dbReference type="Proteomes" id="UP001230156">
    <property type="component" value="Unassembled WGS sequence"/>
</dbReference>
<evidence type="ECO:0000313" key="4">
    <source>
        <dbReference type="Proteomes" id="UP001230156"/>
    </source>
</evidence>
<feature type="domain" description="Ppx/GppA phosphatase N-terminal" evidence="1">
    <location>
        <begin position="33"/>
        <end position="312"/>
    </location>
</feature>
<dbReference type="Gene3D" id="3.30.420.150">
    <property type="entry name" value="Exopolyphosphatase. Domain 2"/>
    <property type="match status" value="1"/>
</dbReference>
<evidence type="ECO:0000259" key="1">
    <source>
        <dbReference type="Pfam" id="PF02541"/>
    </source>
</evidence>
<evidence type="ECO:0000313" key="3">
    <source>
        <dbReference type="EMBL" id="MDQ7246735.1"/>
    </source>
</evidence>
<gene>
    <name evidence="3" type="ORF">Q8A70_03620</name>
</gene>
<dbReference type="CDD" id="cd24052">
    <property type="entry name" value="ASKHA_NBD_HpPPX-GppA-like"/>
    <property type="match status" value="1"/>
</dbReference>
<dbReference type="InterPro" id="IPR050273">
    <property type="entry name" value="GppA/Ppx_hydrolase"/>
</dbReference>
<dbReference type="Gene3D" id="1.10.3210.10">
    <property type="entry name" value="Hypothetical protein af1432"/>
    <property type="match status" value="1"/>
</dbReference>
<dbReference type="RefSeq" id="WP_379954130.1">
    <property type="nucleotide sequence ID" value="NZ_JAUYVI010000001.1"/>
</dbReference>
<evidence type="ECO:0000259" key="2">
    <source>
        <dbReference type="Pfam" id="PF21697"/>
    </source>
</evidence>
<dbReference type="Pfam" id="PF02541">
    <property type="entry name" value="Ppx-GppA"/>
    <property type="match status" value="1"/>
</dbReference>
<dbReference type="PANTHER" id="PTHR30005:SF0">
    <property type="entry name" value="RETROGRADE REGULATION PROTEIN 2"/>
    <property type="match status" value="1"/>
</dbReference>
<keyword evidence="3" id="KW-0378">Hydrolase</keyword>